<dbReference type="InterPro" id="IPR009303">
    <property type="entry name" value="DUF960"/>
</dbReference>
<protein>
    <submittedName>
        <fullName evidence="1">Uncharacterized protein</fullName>
    </submittedName>
</protein>
<reference evidence="1 2" key="1">
    <citation type="journal article" date="2015" name="Genome Announc.">
        <title>Expanding the biotechnology potential of lactobacilli through comparative genomics of 213 strains and associated genera.</title>
        <authorList>
            <person name="Sun Z."/>
            <person name="Harris H.M."/>
            <person name="McCann A."/>
            <person name="Guo C."/>
            <person name="Argimon S."/>
            <person name="Zhang W."/>
            <person name="Yang X."/>
            <person name="Jeffery I.B."/>
            <person name="Cooney J.C."/>
            <person name="Kagawa T.F."/>
            <person name="Liu W."/>
            <person name="Song Y."/>
            <person name="Salvetti E."/>
            <person name="Wrobel A."/>
            <person name="Rasinkangas P."/>
            <person name="Parkhill J."/>
            <person name="Rea M.C."/>
            <person name="O'Sullivan O."/>
            <person name="Ritari J."/>
            <person name="Douillard F.P."/>
            <person name="Paul Ross R."/>
            <person name="Yang R."/>
            <person name="Briner A.E."/>
            <person name="Felis G.E."/>
            <person name="de Vos W.M."/>
            <person name="Barrangou R."/>
            <person name="Klaenhammer T.R."/>
            <person name="Caufield P.W."/>
            <person name="Cui Y."/>
            <person name="Zhang H."/>
            <person name="O'Toole P.W."/>
        </authorList>
    </citation>
    <scope>NUCLEOTIDE SEQUENCE [LARGE SCALE GENOMIC DNA]</scope>
    <source>
        <strain evidence="1 2">DSM 21115</strain>
    </source>
</reference>
<dbReference type="Proteomes" id="UP000050920">
    <property type="component" value="Unassembled WGS sequence"/>
</dbReference>
<accession>A0A0R2NRI3</accession>
<dbReference type="AlphaFoldDB" id="A0A0R2NRI3"/>
<proteinExistence type="predicted"/>
<sequence>MAEMFDQNAERYATFGLAAKLPSEVIDGVWDVIDTDLQGMVTLPRVLQFALINRKGRVTIVFDDHQDSIFEFDLPYDYTRQFPETIVVLDDGHYQTMMLMDELQA</sequence>
<dbReference type="Pfam" id="PF06124">
    <property type="entry name" value="DUF960"/>
    <property type="match status" value="1"/>
</dbReference>
<comment type="caution">
    <text evidence="1">The sequence shown here is derived from an EMBL/GenBank/DDBJ whole genome shotgun (WGS) entry which is preliminary data.</text>
</comment>
<dbReference type="EMBL" id="AYGX02000047">
    <property type="protein sequence ID" value="KRO28277.1"/>
    <property type="molecule type" value="Genomic_DNA"/>
</dbReference>
<name>A0A0R2NRI3_9LACO</name>
<keyword evidence="2" id="KW-1185">Reference proteome</keyword>
<evidence type="ECO:0000313" key="2">
    <source>
        <dbReference type="Proteomes" id="UP000050920"/>
    </source>
</evidence>
<evidence type="ECO:0000313" key="1">
    <source>
        <dbReference type="EMBL" id="KRO28277.1"/>
    </source>
</evidence>
<organism evidence="1 2">
    <name type="scientific">Lactiplantibacillus fabifermentans DSM 21115</name>
    <dbReference type="NCBI Taxonomy" id="1413187"/>
    <lineage>
        <taxon>Bacteria</taxon>
        <taxon>Bacillati</taxon>
        <taxon>Bacillota</taxon>
        <taxon>Bacilli</taxon>
        <taxon>Lactobacillales</taxon>
        <taxon>Lactobacillaceae</taxon>
        <taxon>Lactiplantibacillus</taxon>
    </lineage>
</organism>
<gene>
    <name evidence="1" type="ORF">DY78_GL002514</name>
</gene>
<dbReference type="Gene3D" id="3.10.450.150">
    <property type="entry name" value="enterococcus faecalis protein"/>
    <property type="match status" value="1"/>
</dbReference>